<proteinExistence type="predicted"/>
<comment type="caution">
    <text evidence="1">The sequence shown here is derived from an EMBL/GenBank/DDBJ whole genome shotgun (WGS) entry which is preliminary data.</text>
</comment>
<dbReference type="Proteomes" id="UP000031366">
    <property type="component" value="Unassembled WGS sequence"/>
</dbReference>
<dbReference type="AlphaFoldDB" id="A0A0C1UBX1"/>
<dbReference type="OrthoDB" id="1937897at2"/>
<protein>
    <submittedName>
        <fullName evidence="1">Uncharacterized protein</fullName>
    </submittedName>
</protein>
<gene>
    <name evidence="1" type="ORF">U732_391</name>
</gene>
<evidence type="ECO:0000313" key="2">
    <source>
        <dbReference type="Proteomes" id="UP000031366"/>
    </source>
</evidence>
<reference evidence="1 2" key="1">
    <citation type="journal article" date="2015" name="Infect. Genet. Evol.">
        <title>Genomic sequences of six botulinum neurotoxin-producing strains representing three clostridial species illustrate the mobility and diversity of botulinum neurotoxin genes.</title>
        <authorList>
            <person name="Smith T.J."/>
            <person name="Hill K.K."/>
            <person name="Xie G."/>
            <person name="Foley B.T."/>
            <person name="Williamson C.H."/>
            <person name="Foster J.T."/>
            <person name="Johnson S.L."/>
            <person name="Chertkov O."/>
            <person name="Teshima H."/>
            <person name="Gibbons H.S."/>
            <person name="Johnsky L.A."/>
            <person name="Karavis M.A."/>
            <person name="Smith L.A."/>
        </authorList>
    </citation>
    <scope>NUCLEOTIDE SEQUENCE [LARGE SCALE GENOMIC DNA]</scope>
    <source>
        <strain evidence="1 2">CDC 2741</strain>
    </source>
</reference>
<sequence length="298" mass="34802">MKYSFKHIFLSVISKNSTEKTLDTLKEYNRILENAKIETSIKLNRFKYLCLNCKYIDEILCSDLSYISLEDIVSKEILDSIHLANIDYPSEDTIIEQLFISNKIIQNIENNCKNYNRYMNVVKDLNKFLKDCKIDYSNVERPYFHFSKDKKGSPIAFFCHINSPDFSYTTNNFKIYGFYGEYKSLSQKGNYLQMTLGYSNNFTSVLELKTLEIGKEKDSDRGATALQYLIKTLIPELNHILDKKLKEGNLSLSKEFKTQMLYSRSNSISEGDISDDRINFYKKNGFTIKGNSFYLKLQ</sequence>
<dbReference type="RefSeq" id="WP_039636218.1">
    <property type="nucleotide sequence ID" value="NZ_AYSO01000020.1"/>
</dbReference>
<name>A0A0C1UBX1_9CLOT</name>
<accession>A0A0C1UBX1</accession>
<evidence type="ECO:0000313" key="1">
    <source>
        <dbReference type="EMBL" id="KIE45040.1"/>
    </source>
</evidence>
<organism evidence="1 2">
    <name type="scientific">Clostridium argentinense CDC 2741</name>
    <dbReference type="NCBI Taxonomy" id="1418104"/>
    <lineage>
        <taxon>Bacteria</taxon>
        <taxon>Bacillati</taxon>
        <taxon>Bacillota</taxon>
        <taxon>Clostridia</taxon>
        <taxon>Eubacteriales</taxon>
        <taxon>Clostridiaceae</taxon>
        <taxon>Clostridium</taxon>
    </lineage>
</organism>
<keyword evidence="2" id="KW-1185">Reference proteome</keyword>
<dbReference type="EMBL" id="AYSO01000020">
    <property type="protein sequence ID" value="KIE45040.1"/>
    <property type="molecule type" value="Genomic_DNA"/>
</dbReference>